<evidence type="ECO:0000313" key="6">
    <source>
        <dbReference type="Proteomes" id="UP000008914"/>
    </source>
</evidence>
<dbReference type="AlphaFoldDB" id="E6S8H5"/>
<dbReference type="PANTHER" id="PTHR12526">
    <property type="entry name" value="GLYCOSYLTRANSFERASE"/>
    <property type="match status" value="1"/>
</dbReference>
<protein>
    <submittedName>
        <fullName evidence="5">Glycosyl transferase group 1</fullName>
    </submittedName>
</protein>
<feature type="domain" description="Glycosyl transferase family 1" evidence="3">
    <location>
        <begin position="189"/>
        <end position="349"/>
    </location>
</feature>
<proteinExistence type="predicted"/>
<dbReference type="Proteomes" id="UP000008914">
    <property type="component" value="Chromosome"/>
</dbReference>
<dbReference type="Pfam" id="PF13439">
    <property type="entry name" value="Glyco_transf_4"/>
    <property type="match status" value="1"/>
</dbReference>
<organism evidence="5 6">
    <name type="scientific">Intrasporangium calvum (strain ATCC 23552 / DSM 43043 / JCM 3097 / NBRC 12989 / NCIMB 10167 / NRRL B-3866 / 7 KIP)</name>
    <dbReference type="NCBI Taxonomy" id="710696"/>
    <lineage>
        <taxon>Bacteria</taxon>
        <taxon>Bacillati</taxon>
        <taxon>Actinomycetota</taxon>
        <taxon>Actinomycetes</taxon>
        <taxon>Micrococcales</taxon>
        <taxon>Intrasporangiaceae</taxon>
        <taxon>Intrasporangium</taxon>
    </lineage>
</organism>
<dbReference type="eggNOG" id="COG0438">
    <property type="taxonomic scope" value="Bacteria"/>
</dbReference>
<dbReference type="EMBL" id="CP002343">
    <property type="protein sequence ID" value="ADU49137.1"/>
    <property type="molecule type" value="Genomic_DNA"/>
</dbReference>
<reference evidence="5 6" key="1">
    <citation type="journal article" date="2010" name="Stand. Genomic Sci.">
        <title>Complete genome sequence of Intrasporangium calvum type strain (7 KIP).</title>
        <authorList>
            <person name="Del Rio T.G."/>
            <person name="Chertkov O."/>
            <person name="Yasawong M."/>
            <person name="Lucas S."/>
            <person name="Deshpande S."/>
            <person name="Cheng J.F."/>
            <person name="Detter C."/>
            <person name="Tapia R."/>
            <person name="Han C."/>
            <person name="Goodwin L."/>
            <person name="Pitluck S."/>
            <person name="Liolios K."/>
            <person name="Ivanova N."/>
            <person name="Mavromatis K."/>
            <person name="Pati A."/>
            <person name="Chen A."/>
            <person name="Palaniappan K."/>
            <person name="Land M."/>
            <person name="Hauser L."/>
            <person name="Chang Y.J."/>
            <person name="Jeffries C.D."/>
            <person name="Rohde M."/>
            <person name="Pukall R."/>
            <person name="Sikorski J."/>
            <person name="Goker M."/>
            <person name="Woyke T."/>
            <person name="Bristow J."/>
            <person name="Eisen J.A."/>
            <person name="Markowitz V."/>
            <person name="Hugenholtz P."/>
            <person name="Kyrpides N.C."/>
            <person name="Klenk H.P."/>
            <person name="Lapidus A."/>
        </authorList>
    </citation>
    <scope>NUCLEOTIDE SEQUENCE [LARGE SCALE GENOMIC DNA]</scope>
    <source>
        <strain evidence="6">ATCC 23552 / DSM 43043 / JCM 3097 / NBRC 12989 / 7 KIP</strain>
    </source>
</reference>
<name>E6S8H5_INTC7</name>
<dbReference type="KEGG" id="ica:Intca_2632"/>
<evidence type="ECO:0000259" key="3">
    <source>
        <dbReference type="Pfam" id="PF00534"/>
    </source>
</evidence>
<accession>E6S8H5</accession>
<dbReference type="STRING" id="710696.Intca_2632"/>
<dbReference type="SUPFAM" id="SSF53756">
    <property type="entry name" value="UDP-Glycosyltransferase/glycogen phosphorylase"/>
    <property type="match status" value="1"/>
</dbReference>
<dbReference type="PANTHER" id="PTHR12526:SF510">
    <property type="entry name" value="D-INOSITOL 3-PHOSPHATE GLYCOSYLTRANSFERASE"/>
    <property type="match status" value="1"/>
</dbReference>
<keyword evidence="1" id="KW-0328">Glycosyltransferase</keyword>
<dbReference type="HOGENOM" id="CLU_009583_2_2_11"/>
<sequence length="375" mass="40247">MRVLYVIDSLAPGGAETSLAEMAPEMVSRGVELHIVPLGDRTDLLPELEQAGANVHTQQPPGGRVVNIRRVMHVARRIQPDLVHTTLFEADFAGRIAARALNIPSSSSIVNDSYGPSHYAESTTAKLHAARALDAATARFSTRFHAISAAIAESVPPRLGIPSSRVEVIPRGRDPEKFPFQQEPVRSLTRQRLGIGLGTPVVLVLSRLEPQKGLLVLIRALRTVVRMHPDVVVLFAGREGRAGAALRSESASLMADVRFLGHRTDAAALLTAADVLCFPSEREGFGGVLIEAMAVGCPVVASSIPTTLEVLGEDIGTITPVGDTRGLADALNRVLSDKPAAAASARRGRARFDELFTTDAVVNQMIDFFERSRSR</sequence>
<dbReference type="InterPro" id="IPR001296">
    <property type="entry name" value="Glyco_trans_1"/>
</dbReference>
<feature type="domain" description="Glycosyltransferase subfamily 4-like N-terminal" evidence="4">
    <location>
        <begin position="12"/>
        <end position="176"/>
    </location>
</feature>
<evidence type="ECO:0000313" key="5">
    <source>
        <dbReference type="EMBL" id="ADU49137.1"/>
    </source>
</evidence>
<keyword evidence="2 5" id="KW-0808">Transferase</keyword>
<evidence type="ECO:0000256" key="1">
    <source>
        <dbReference type="ARBA" id="ARBA00022676"/>
    </source>
</evidence>
<dbReference type="InterPro" id="IPR028098">
    <property type="entry name" value="Glyco_trans_4-like_N"/>
</dbReference>
<keyword evidence="6" id="KW-1185">Reference proteome</keyword>
<gene>
    <name evidence="5" type="ordered locus">Intca_2632</name>
</gene>
<evidence type="ECO:0000259" key="4">
    <source>
        <dbReference type="Pfam" id="PF13439"/>
    </source>
</evidence>
<dbReference type="CDD" id="cd03801">
    <property type="entry name" value="GT4_PimA-like"/>
    <property type="match status" value="1"/>
</dbReference>
<evidence type="ECO:0000256" key="2">
    <source>
        <dbReference type="ARBA" id="ARBA00022679"/>
    </source>
</evidence>
<dbReference type="Pfam" id="PF00534">
    <property type="entry name" value="Glycos_transf_1"/>
    <property type="match status" value="1"/>
</dbReference>
<dbReference type="Gene3D" id="3.40.50.2000">
    <property type="entry name" value="Glycogen Phosphorylase B"/>
    <property type="match status" value="2"/>
</dbReference>
<dbReference type="GO" id="GO:0016757">
    <property type="term" value="F:glycosyltransferase activity"/>
    <property type="evidence" value="ECO:0007669"/>
    <property type="project" value="UniProtKB-KW"/>
</dbReference>